<evidence type="ECO:0000313" key="3">
    <source>
        <dbReference type="EMBL" id="CAD5219990.1"/>
    </source>
</evidence>
<dbReference type="Pfam" id="PF22914">
    <property type="entry name" value="Fibulin_C"/>
    <property type="match status" value="1"/>
</dbReference>
<name>A0A811KVZ5_9BILA</name>
<evidence type="ECO:0000313" key="4">
    <source>
        <dbReference type="Proteomes" id="UP000614601"/>
    </source>
</evidence>
<dbReference type="EMBL" id="CAJFDH010000004">
    <property type="protein sequence ID" value="CAD5219990.1"/>
    <property type="molecule type" value="Genomic_DNA"/>
</dbReference>
<dbReference type="Proteomes" id="UP000614601">
    <property type="component" value="Unassembled WGS sequence"/>
</dbReference>
<dbReference type="AlphaFoldDB" id="A0A811KVZ5"/>
<accession>A0A811KVZ5</accession>
<evidence type="ECO:0000259" key="2">
    <source>
        <dbReference type="Pfam" id="PF22914"/>
    </source>
</evidence>
<reference evidence="3" key="1">
    <citation type="submission" date="2020-09" db="EMBL/GenBank/DDBJ databases">
        <authorList>
            <person name="Kikuchi T."/>
        </authorList>
    </citation>
    <scope>NUCLEOTIDE SEQUENCE</scope>
    <source>
        <strain evidence="3">SH1</strain>
    </source>
</reference>
<dbReference type="OrthoDB" id="5819528at2759"/>
<comment type="caution">
    <text evidence="3">The sequence shown here is derived from an EMBL/GenBank/DDBJ whole genome shotgun (WGS) entry which is preliminary data.</text>
</comment>
<feature type="domain" description="Fibulin C-terminal Ig-like" evidence="2">
    <location>
        <begin position="26"/>
        <end position="124"/>
    </location>
</feature>
<sequence>MIDDGYSCLLNCNSRDTSCVANLSKEILYQYRTIPTILQLEKPLEISRITVSMPVPFVSDFILDNRYKRDFTIEKVNEHVAIISLKRPITGPRTEVIRMTVNTKTPYRTLITHNIIYIEVHVSQYEF</sequence>
<protein>
    <recommendedName>
        <fullName evidence="2">Fibulin C-terminal Ig-like domain-containing protein</fullName>
    </recommendedName>
</protein>
<gene>
    <name evidence="3" type="ORF">BOKJ2_LOCUS8720</name>
</gene>
<keyword evidence="1" id="KW-0677">Repeat</keyword>
<dbReference type="EMBL" id="CAJFCW020000004">
    <property type="protein sequence ID" value="CAG9113107.1"/>
    <property type="molecule type" value="Genomic_DNA"/>
</dbReference>
<organism evidence="3 4">
    <name type="scientific">Bursaphelenchus okinawaensis</name>
    <dbReference type="NCBI Taxonomy" id="465554"/>
    <lineage>
        <taxon>Eukaryota</taxon>
        <taxon>Metazoa</taxon>
        <taxon>Ecdysozoa</taxon>
        <taxon>Nematoda</taxon>
        <taxon>Chromadorea</taxon>
        <taxon>Rhabditida</taxon>
        <taxon>Tylenchina</taxon>
        <taxon>Tylenchomorpha</taxon>
        <taxon>Aphelenchoidea</taxon>
        <taxon>Aphelenchoididae</taxon>
        <taxon>Bursaphelenchus</taxon>
    </lineage>
</organism>
<evidence type="ECO:0000256" key="1">
    <source>
        <dbReference type="ARBA" id="ARBA00022737"/>
    </source>
</evidence>
<proteinExistence type="predicted"/>
<dbReference type="InterPro" id="IPR055088">
    <property type="entry name" value="Fibulin_C"/>
</dbReference>
<dbReference type="Proteomes" id="UP000783686">
    <property type="component" value="Unassembled WGS sequence"/>
</dbReference>
<keyword evidence="4" id="KW-1185">Reference proteome</keyword>